<dbReference type="GO" id="GO:0006412">
    <property type="term" value="P:translation"/>
    <property type="evidence" value="ECO:0007669"/>
    <property type="project" value="UniProtKB-UniRule"/>
</dbReference>
<dbReference type="PANTHER" id="PTHR10746">
    <property type="entry name" value="50S RIBOSOMAL PROTEIN L4"/>
    <property type="match status" value="1"/>
</dbReference>
<dbReference type="InterPro" id="IPR013005">
    <property type="entry name" value="Ribosomal_uL4-like"/>
</dbReference>
<evidence type="ECO:0000256" key="5">
    <source>
        <dbReference type="HAMAP-Rule" id="MF_01328"/>
    </source>
</evidence>
<dbReference type="SUPFAM" id="SSF52166">
    <property type="entry name" value="Ribosomal protein L4"/>
    <property type="match status" value="1"/>
</dbReference>
<keyword evidence="5" id="KW-0699">rRNA-binding</keyword>
<dbReference type="NCBIfam" id="TIGR03953">
    <property type="entry name" value="rplD_bact"/>
    <property type="match status" value="1"/>
</dbReference>
<dbReference type="PANTHER" id="PTHR10746:SF6">
    <property type="entry name" value="LARGE RIBOSOMAL SUBUNIT PROTEIN UL4M"/>
    <property type="match status" value="1"/>
</dbReference>
<feature type="compositionally biased region" description="Basic residues" evidence="6">
    <location>
        <begin position="62"/>
        <end position="75"/>
    </location>
</feature>
<dbReference type="Gene3D" id="3.40.1370.10">
    <property type="match status" value="1"/>
</dbReference>
<dbReference type="GO" id="GO:0019843">
    <property type="term" value="F:rRNA binding"/>
    <property type="evidence" value="ECO:0007669"/>
    <property type="project" value="UniProtKB-UniRule"/>
</dbReference>
<keyword evidence="3 5" id="KW-0687">Ribonucleoprotein</keyword>
<comment type="similarity">
    <text evidence="1 5">Belongs to the universal ribosomal protein uL4 family.</text>
</comment>
<evidence type="ECO:0000256" key="6">
    <source>
        <dbReference type="SAM" id="MobiDB-lite"/>
    </source>
</evidence>
<organism evidence="7 8">
    <name type="scientific">Candidatus Liptonbacteria bacterium RIFOXYB1_FULL_36_10</name>
    <dbReference type="NCBI Taxonomy" id="1798654"/>
    <lineage>
        <taxon>Bacteria</taxon>
        <taxon>Candidatus Liptoniibacteriota</taxon>
    </lineage>
</organism>
<keyword evidence="2 5" id="KW-0689">Ribosomal protein</keyword>
<evidence type="ECO:0000256" key="4">
    <source>
        <dbReference type="ARBA" id="ARBA00035244"/>
    </source>
</evidence>
<dbReference type="Pfam" id="PF00573">
    <property type="entry name" value="Ribosomal_L4"/>
    <property type="match status" value="1"/>
</dbReference>
<feature type="region of interest" description="Disordered" evidence="6">
    <location>
        <begin position="49"/>
        <end position="75"/>
    </location>
</feature>
<dbReference type="HAMAP" id="MF_01328_B">
    <property type="entry name" value="Ribosomal_uL4_B"/>
    <property type="match status" value="1"/>
</dbReference>
<dbReference type="AlphaFoldDB" id="A0A1G2CPC6"/>
<sequence length="220" mass="24666">MEIELYNKKGEDIGKTEIPERIFDFPWRPELVHLAFLAQRANSRQNLAHAKGRGDVVGGGKKPWKQKGTGRARHGSIRSPIWIGGGVSHGPKRERDFSKKINKKDKQLAIFSVLSKKLADGEIKILDSFCFEKGKTKEATSILRAFSFKDKRKGGGILVVAAKDNKNAALAVKNIERADSLSSASLNVYDLMTNRYVFLEKEAIKEIDTHYKLVSGRKKE</sequence>
<proteinExistence type="inferred from homology"/>
<evidence type="ECO:0000256" key="3">
    <source>
        <dbReference type="ARBA" id="ARBA00023274"/>
    </source>
</evidence>
<comment type="subunit">
    <text evidence="5">Part of the 50S ribosomal subunit.</text>
</comment>
<dbReference type="GO" id="GO:0003735">
    <property type="term" value="F:structural constituent of ribosome"/>
    <property type="evidence" value="ECO:0007669"/>
    <property type="project" value="InterPro"/>
</dbReference>
<evidence type="ECO:0000313" key="8">
    <source>
        <dbReference type="Proteomes" id="UP000178599"/>
    </source>
</evidence>
<keyword evidence="5" id="KW-0694">RNA-binding</keyword>
<gene>
    <name evidence="5" type="primary">rplD</name>
    <name evidence="7" type="ORF">A2390_01810</name>
</gene>
<dbReference type="Proteomes" id="UP000178599">
    <property type="component" value="Unassembled WGS sequence"/>
</dbReference>
<evidence type="ECO:0000313" key="7">
    <source>
        <dbReference type="EMBL" id="OGZ03266.1"/>
    </source>
</evidence>
<dbReference type="GO" id="GO:1990904">
    <property type="term" value="C:ribonucleoprotein complex"/>
    <property type="evidence" value="ECO:0007669"/>
    <property type="project" value="UniProtKB-KW"/>
</dbReference>
<evidence type="ECO:0000256" key="1">
    <source>
        <dbReference type="ARBA" id="ARBA00010528"/>
    </source>
</evidence>
<dbReference type="GO" id="GO:0005840">
    <property type="term" value="C:ribosome"/>
    <property type="evidence" value="ECO:0007669"/>
    <property type="project" value="UniProtKB-KW"/>
</dbReference>
<comment type="caution">
    <text evidence="7">The sequence shown here is derived from an EMBL/GenBank/DDBJ whole genome shotgun (WGS) entry which is preliminary data.</text>
</comment>
<name>A0A1G2CPC6_9BACT</name>
<accession>A0A1G2CPC6</accession>
<dbReference type="InterPro" id="IPR023574">
    <property type="entry name" value="Ribosomal_uL4_dom_sf"/>
</dbReference>
<comment type="function">
    <text evidence="5">One of the primary rRNA binding proteins, this protein initially binds near the 5'-end of the 23S rRNA. It is important during the early stages of 50S assembly. It makes multiple contacts with different domains of the 23S rRNA in the assembled 50S subunit and ribosome.</text>
</comment>
<evidence type="ECO:0000256" key="2">
    <source>
        <dbReference type="ARBA" id="ARBA00022980"/>
    </source>
</evidence>
<dbReference type="EMBL" id="MHLE01000006">
    <property type="protein sequence ID" value="OGZ03266.1"/>
    <property type="molecule type" value="Genomic_DNA"/>
</dbReference>
<reference evidence="7 8" key="1">
    <citation type="journal article" date="2016" name="Nat. Commun.">
        <title>Thousands of microbial genomes shed light on interconnected biogeochemical processes in an aquifer system.</title>
        <authorList>
            <person name="Anantharaman K."/>
            <person name="Brown C.T."/>
            <person name="Hug L.A."/>
            <person name="Sharon I."/>
            <person name="Castelle C.J."/>
            <person name="Probst A.J."/>
            <person name="Thomas B.C."/>
            <person name="Singh A."/>
            <person name="Wilkins M.J."/>
            <person name="Karaoz U."/>
            <person name="Brodie E.L."/>
            <person name="Williams K.H."/>
            <person name="Hubbard S.S."/>
            <person name="Banfield J.F."/>
        </authorList>
    </citation>
    <scope>NUCLEOTIDE SEQUENCE [LARGE SCALE GENOMIC DNA]</scope>
</reference>
<protein>
    <recommendedName>
        <fullName evidence="4 5">Large ribosomal subunit protein uL4</fullName>
    </recommendedName>
</protein>
<comment type="function">
    <text evidence="5">Forms part of the polypeptide exit tunnel.</text>
</comment>
<dbReference type="InterPro" id="IPR002136">
    <property type="entry name" value="Ribosomal_uL4"/>
</dbReference>